<sequence length="138" mass="14593">MAIKRAIAPTAADHLGLIRATVAGEGGGPNKDTCKHDPTWLPQGQVATGAGLGANLFVKLACLTNPVSKTCDCKKLNTPSALTQELLDSTGECERRALNTTLYTTVHSADLNGDGRSEYLWVDNNGAVTAFLNLGYYI</sequence>
<gene>
    <name evidence="1" type="ORF">FNYG_05772</name>
</gene>
<dbReference type="Proteomes" id="UP000236664">
    <property type="component" value="Unassembled WGS sequence"/>
</dbReference>
<name>A0A2K0WF99_GIBNY</name>
<dbReference type="InterPro" id="IPR028994">
    <property type="entry name" value="Integrin_alpha_N"/>
</dbReference>
<protein>
    <submittedName>
        <fullName evidence="1">Uncharacterized protein</fullName>
    </submittedName>
</protein>
<evidence type="ECO:0000313" key="1">
    <source>
        <dbReference type="EMBL" id="PNP80957.1"/>
    </source>
</evidence>
<dbReference type="AlphaFoldDB" id="A0A2K0WF99"/>
<dbReference type="EMBL" id="MTQA01000072">
    <property type="protein sequence ID" value="PNP80957.1"/>
    <property type="molecule type" value="Genomic_DNA"/>
</dbReference>
<evidence type="ECO:0000313" key="2">
    <source>
        <dbReference type="Proteomes" id="UP000236664"/>
    </source>
</evidence>
<dbReference type="SUPFAM" id="SSF69318">
    <property type="entry name" value="Integrin alpha N-terminal domain"/>
    <property type="match status" value="1"/>
</dbReference>
<proteinExistence type="predicted"/>
<reference evidence="1 2" key="1">
    <citation type="submission" date="2017-06" db="EMBL/GenBank/DDBJ databases">
        <title>Genome of Fusarium nygamai isolate CS10214.</title>
        <authorList>
            <person name="Gardiner D.M."/>
            <person name="Obanor F."/>
            <person name="Kazan K."/>
        </authorList>
    </citation>
    <scope>NUCLEOTIDE SEQUENCE [LARGE SCALE GENOMIC DNA]</scope>
    <source>
        <strain evidence="1 2">CS10214</strain>
    </source>
</reference>
<keyword evidence="2" id="KW-1185">Reference proteome</keyword>
<comment type="caution">
    <text evidence="1">The sequence shown here is derived from an EMBL/GenBank/DDBJ whole genome shotgun (WGS) entry which is preliminary data.</text>
</comment>
<accession>A0A2K0WF99</accession>
<organism evidence="1 2">
    <name type="scientific">Gibberella nygamai</name>
    <name type="common">Bean root rot disease fungus</name>
    <name type="synonym">Fusarium nygamai</name>
    <dbReference type="NCBI Taxonomy" id="42673"/>
    <lineage>
        <taxon>Eukaryota</taxon>
        <taxon>Fungi</taxon>
        <taxon>Dikarya</taxon>
        <taxon>Ascomycota</taxon>
        <taxon>Pezizomycotina</taxon>
        <taxon>Sordariomycetes</taxon>
        <taxon>Hypocreomycetidae</taxon>
        <taxon>Hypocreales</taxon>
        <taxon>Nectriaceae</taxon>
        <taxon>Fusarium</taxon>
        <taxon>Fusarium fujikuroi species complex</taxon>
    </lineage>
</organism>
<dbReference type="OrthoDB" id="2119228at2759"/>